<comment type="caution">
    <text evidence="1">The sequence shown here is derived from an EMBL/GenBank/DDBJ whole genome shotgun (WGS) entry which is preliminary data.</text>
</comment>
<accession>A0AAV4V6S1</accession>
<dbReference type="EMBL" id="BPLR01014023">
    <property type="protein sequence ID" value="GIY65728.1"/>
    <property type="molecule type" value="Genomic_DNA"/>
</dbReference>
<protein>
    <submittedName>
        <fullName evidence="1">Uncharacterized protein</fullName>
    </submittedName>
</protein>
<gene>
    <name evidence="1" type="ORF">CEXT_133801</name>
</gene>
<dbReference type="Proteomes" id="UP001054945">
    <property type="component" value="Unassembled WGS sequence"/>
</dbReference>
<evidence type="ECO:0000313" key="1">
    <source>
        <dbReference type="EMBL" id="GIY65728.1"/>
    </source>
</evidence>
<reference evidence="1 2" key="1">
    <citation type="submission" date="2021-06" db="EMBL/GenBank/DDBJ databases">
        <title>Caerostris extrusa draft genome.</title>
        <authorList>
            <person name="Kono N."/>
            <person name="Arakawa K."/>
        </authorList>
    </citation>
    <scope>NUCLEOTIDE SEQUENCE [LARGE SCALE GENOMIC DNA]</scope>
</reference>
<name>A0AAV4V6S1_CAEEX</name>
<dbReference type="AlphaFoldDB" id="A0AAV4V6S1"/>
<keyword evidence="2" id="KW-1185">Reference proteome</keyword>
<organism evidence="1 2">
    <name type="scientific">Caerostris extrusa</name>
    <name type="common">Bark spider</name>
    <name type="synonym">Caerostris bankana</name>
    <dbReference type="NCBI Taxonomy" id="172846"/>
    <lineage>
        <taxon>Eukaryota</taxon>
        <taxon>Metazoa</taxon>
        <taxon>Ecdysozoa</taxon>
        <taxon>Arthropoda</taxon>
        <taxon>Chelicerata</taxon>
        <taxon>Arachnida</taxon>
        <taxon>Araneae</taxon>
        <taxon>Araneomorphae</taxon>
        <taxon>Entelegynae</taxon>
        <taxon>Araneoidea</taxon>
        <taxon>Araneidae</taxon>
        <taxon>Caerostris</taxon>
    </lineage>
</organism>
<sequence length="72" mass="7821">MAGPDGGHYRPQIPAIVICQRGRRFGKGSECNPTAGIAKSDGLYKWVLMGEKEKCRAGFTDKRGNEPGTLLQ</sequence>
<proteinExistence type="predicted"/>
<evidence type="ECO:0000313" key="2">
    <source>
        <dbReference type="Proteomes" id="UP001054945"/>
    </source>
</evidence>